<feature type="compositionally biased region" description="Low complexity" evidence="1">
    <location>
        <begin position="615"/>
        <end position="628"/>
    </location>
</feature>
<feature type="compositionally biased region" description="Acidic residues" evidence="1">
    <location>
        <begin position="1448"/>
        <end position="1460"/>
    </location>
</feature>
<feature type="compositionally biased region" description="Low complexity" evidence="1">
    <location>
        <begin position="334"/>
        <end position="348"/>
    </location>
</feature>
<evidence type="ECO:0000313" key="3">
    <source>
        <dbReference type="Proteomes" id="UP001165080"/>
    </source>
</evidence>
<feature type="compositionally biased region" description="Low complexity" evidence="1">
    <location>
        <begin position="386"/>
        <end position="401"/>
    </location>
</feature>
<feature type="region of interest" description="Disordered" evidence="1">
    <location>
        <begin position="1196"/>
        <end position="1265"/>
    </location>
</feature>
<dbReference type="EMBL" id="BRXU01000004">
    <property type="protein sequence ID" value="GLC51623.1"/>
    <property type="molecule type" value="Genomic_DNA"/>
</dbReference>
<feature type="compositionally biased region" description="Gly residues" evidence="1">
    <location>
        <begin position="911"/>
        <end position="920"/>
    </location>
</feature>
<feature type="region of interest" description="Disordered" evidence="1">
    <location>
        <begin position="709"/>
        <end position="829"/>
    </location>
</feature>
<protein>
    <submittedName>
        <fullName evidence="2">Uncharacterized protein</fullName>
    </submittedName>
</protein>
<feature type="compositionally biased region" description="Low complexity" evidence="1">
    <location>
        <begin position="1479"/>
        <end position="1489"/>
    </location>
</feature>
<accession>A0A9W6BH06</accession>
<feature type="compositionally biased region" description="Low complexity" evidence="1">
    <location>
        <begin position="720"/>
        <end position="743"/>
    </location>
</feature>
<feature type="compositionally biased region" description="Basic residues" evidence="1">
    <location>
        <begin position="1218"/>
        <end position="1230"/>
    </location>
</feature>
<feature type="compositionally biased region" description="Low complexity" evidence="1">
    <location>
        <begin position="646"/>
        <end position="655"/>
    </location>
</feature>
<feature type="region of interest" description="Disordered" evidence="1">
    <location>
        <begin position="1"/>
        <end position="23"/>
    </location>
</feature>
<proteinExistence type="predicted"/>
<feature type="compositionally biased region" description="Pro residues" evidence="1">
    <location>
        <begin position="349"/>
        <end position="368"/>
    </location>
</feature>
<feature type="region of interest" description="Disordered" evidence="1">
    <location>
        <begin position="554"/>
        <end position="671"/>
    </location>
</feature>
<feature type="compositionally biased region" description="Low complexity" evidence="1">
    <location>
        <begin position="1256"/>
        <end position="1265"/>
    </location>
</feature>
<name>A0A9W6BH06_9CHLO</name>
<keyword evidence="3" id="KW-1185">Reference proteome</keyword>
<feature type="compositionally biased region" description="Low complexity" evidence="1">
    <location>
        <begin position="319"/>
        <end position="328"/>
    </location>
</feature>
<feature type="compositionally biased region" description="Gly residues" evidence="1">
    <location>
        <begin position="1525"/>
        <end position="1534"/>
    </location>
</feature>
<feature type="compositionally biased region" description="Low complexity" evidence="1">
    <location>
        <begin position="1015"/>
        <end position="1024"/>
    </location>
</feature>
<feature type="region of interest" description="Disordered" evidence="1">
    <location>
        <begin position="1407"/>
        <end position="1500"/>
    </location>
</feature>
<feature type="region of interest" description="Disordered" evidence="1">
    <location>
        <begin position="261"/>
        <end position="493"/>
    </location>
</feature>
<evidence type="ECO:0000256" key="1">
    <source>
        <dbReference type="SAM" id="MobiDB-lite"/>
    </source>
</evidence>
<feature type="compositionally biased region" description="Low complexity" evidence="1">
    <location>
        <begin position="863"/>
        <end position="891"/>
    </location>
</feature>
<reference evidence="2 3" key="1">
    <citation type="journal article" date="2023" name="Commun. Biol.">
        <title>Reorganization of the ancestral sex-determining regions during the evolution of trioecy in Pleodorina starrii.</title>
        <authorList>
            <person name="Takahashi K."/>
            <person name="Suzuki S."/>
            <person name="Kawai-Toyooka H."/>
            <person name="Yamamoto K."/>
            <person name="Hamaji T."/>
            <person name="Ootsuki R."/>
            <person name="Yamaguchi H."/>
            <person name="Kawachi M."/>
            <person name="Higashiyama T."/>
            <person name="Nozaki H."/>
        </authorList>
    </citation>
    <scope>NUCLEOTIDE SEQUENCE [LARGE SCALE GENOMIC DNA]</scope>
    <source>
        <strain evidence="2 3">NIES-4479</strain>
    </source>
</reference>
<feature type="region of interest" description="Disordered" evidence="1">
    <location>
        <begin position="1302"/>
        <end position="1326"/>
    </location>
</feature>
<organism evidence="2 3">
    <name type="scientific">Pleodorina starrii</name>
    <dbReference type="NCBI Taxonomy" id="330485"/>
    <lineage>
        <taxon>Eukaryota</taxon>
        <taxon>Viridiplantae</taxon>
        <taxon>Chlorophyta</taxon>
        <taxon>core chlorophytes</taxon>
        <taxon>Chlorophyceae</taxon>
        <taxon>CS clade</taxon>
        <taxon>Chlamydomonadales</taxon>
        <taxon>Volvocaceae</taxon>
        <taxon>Pleodorina</taxon>
    </lineage>
</organism>
<comment type="caution">
    <text evidence="2">The sequence shown here is derived from an EMBL/GenBank/DDBJ whole genome shotgun (WGS) entry which is preliminary data.</text>
</comment>
<feature type="region of interest" description="Disordered" evidence="1">
    <location>
        <begin position="848"/>
        <end position="923"/>
    </location>
</feature>
<feature type="compositionally biased region" description="Acidic residues" evidence="1">
    <location>
        <begin position="656"/>
        <end position="666"/>
    </location>
</feature>
<dbReference type="Proteomes" id="UP001165080">
    <property type="component" value="Unassembled WGS sequence"/>
</dbReference>
<feature type="compositionally biased region" description="Low complexity" evidence="1">
    <location>
        <begin position="572"/>
        <end position="588"/>
    </location>
</feature>
<feature type="compositionally biased region" description="Low complexity" evidence="1">
    <location>
        <begin position="409"/>
        <end position="418"/>
    </location>
</feature>
<feature type="region of interest" description="Disordered" evidence="1">
    <location>
        <begin position="1851"/>
        <end position="1873"/>
    </location>
</feature>
<sequence>MSSGESPPMAEQPGANKPPLGPKLSSLRGLRGLRLGASLKQDFVLLDGQLFGPGLPADAAAVRVVRVGGGSTFRRLGRSLGRGDDQDREQDALPTWNLTAGQAFAGDASGGLLAAWTGPVLLISKTIHAGGTKEELVNFQLQYSTSLPAGGGRPSPTAVEAAAPATPLAAPPTSPLEWRAVPGVTADASVDLARFLGSRQDAPCRADLRWPTSRPAAVAGADYGGRWTSGYLLKVSVVHVTSEVRGTGLLQRFARIPYGLPPSATGPEPDSPLTPGITTSTSLLSHSRSHSHSRGRGNLPSRAGSARSVETAASLPPLETEYPPVAEAAEAEAAEAAPVGEPEMQATPQKPPPPPRLQTSPVTPPPAPKTASQPMGPATPEAVEVPALSAGAAAAAAPETAAGGGGGRPPAAAGMAGPEDTAGGAADVGSEPVASTATDEPITLLAPPSLGLPVSGSAAEDTGGAAAPPASPTAAGSPLAARHRGKAAGVSKPSLAVKVSPDAMLRVLQQVSQPPPLPPGHAAPLHPAAVAASEAIAAMTAAAAIASGKFESATGGASGVRSGGGAAGVRSGGAASSSSSGVRSGVVRLPKSPRAAAEIKSAEAPQPPPPPPPSQAAAPGPSPAEAQGTSSAAAMPILMSVESPGGDDAAQASAEDAAEGSPEADVEIAPQDYPIVGSLEFQTGPRLREEDVGADAAAVARQAARQAAATDWAPKGAPMARSSSGSLGHHRGAAASVSGVSSAPSNAFVPRHVGGAEANDEGDVGGAFSPSDLSPPPPRSFLASTFPRGPAAAPAAAGGGGGAGSSAQGSSVGTGMGTGRPAAEVDVAPGSGAAGGAGLWMLPSAAAAGADPPRPLLHVTTTPGQGAAASPPAPAAAAVAGATGYGASSSSSGGGSPVGSGAAIDSTGGASADGGGGEAGPGMWVLRGPPYGSGTNSGVISRDAGTHTNVSSGLMIKPSGEVTGVLDLHPPAAAPDLPPPLAAAAATPPPPLMCDLYDVGAGGAETPRSRGLTPRGQAAGAAQFGSGGGDRGGSVIAGFEVMRAVLSGDEVAIAKAAAYKLEVEAEWAAGAWSGPEAEAGAAEAGAAEPPGFPLAAAAAAPAAAAGEAAGYGVPEQGHDIGAGAMPGFSAVGSPSSTSTSSSFGGVGVGVGGGISGGEGGFEGPEAAESDADAAQAAAAVAAAAAAAFGNVAAAAAEPSSGSVPGPELPAAAAPSRIRTARSRRTPRRQSHPAPRPLNYLAPVPEGHESKEDIGQLPPHFFSPLSSPTAGSGTHFFSEPGFVYTAELLNAAAAAAAAAAGSSSSQQGALPPGTDAERQLQQQQQRRLPDEYGVYAAQPAVGDSGEADLAEGRGGGAAVAAPAPLPQQQLVRETILPAAVKHTEQWAAAPRTLPVREIAVLRGHLAAAAASGAEGRDEGEGAEGEEEEEEEEEEEDTAAQAGSSRESEEAAEAELDELLASDDDKALVLSGEQAGEEATEAAAVEAVAEGSGSGGGEADTGISIGRLLAQKQQQVTPSAGVDASDGGAGSEVGGDGAAAAPITDTAVAGGVPWSLLEGDGELQPLLELRSDRPHGPAAVTAAAAAAAAAGGSGDGNDAAAAHGGLGAFPSDPRVGEVLNDLTSLVEHGAATSKPAEGSAFGLLPPAAPNREELAPGLGSNLNMSRAPAPAPAGVATFLVDVPVSELEAVPLLVPLALHRAGAAAVDSASAPVAASGGDHPAMSDPHVPAADLSEQQPGGIDLAALLAQRASSLEVLPGRSLSAGAQLAAAVAAAPALPGRITSAPAGIHGYGSGGAAAKLPRSLNGGGAAAATASGRAASAPSSGMPALSPEGASALAAAVLGNVEGAELGAGGAGPADGLTRQQQQRRRRRSSAREGWLGWWPVAQGERALVMCAASVVVVVSELLEDMGQGRPPAPYGPEEGMVAVPLLRPHATLWAHVPWPLAPAAHTAVRALVALASGGLAAFDALRAVLGWPGLIPLP</sequence>
<feature type="compositionally biased region" description="Acidic residues" evidence="1">
    <location>
        <begin position="1419"/>
        <end position="1436"/>
    </location>
</feature>
<feature type="region of interest" description="Disordered" evidence="1">
    <location>
        <begin position="1338"/>
        <end position="1359"/>
    </location>
</feature>
<feature type="compositionally biased region" description="Low complexity" evidence="1">
    <location>
        <begin position="462"/>
        <end position="480"/>
    </location>
</feature>
<gene>
    <name evidence="2" type="primary">PLEST004929</name>
    <name evidence="2" type="ORF">PLESTB_000522400</name>
</gene>
<evidence type="ECO:0000313" key="2">
    <source>
        <dbReference type="EMBL" id="GLC51623.1"/>
    </source>
</evidence>
<feature type="region of interest" description="Disordered" evidence="1">
    <location>
        <begin position="1512"/>
        <end position="1534"/>
    </location>
</feature>
<feature type="compositionally biased region" description="Low complexity" evidence="1">
    <location>
        <begin position="899"/>
        <end position="910"/>
    </location>
</feature>
<feature type="compositionally biased region" description="Pro residues" evidence="1">
    <location>
        <begin position="605"/>
        <end position="614"/>
    </location>
</feature>
<dbReference type="OrthoDB" id="553393at2759"/>
<feature type="compositionally biased region" description="Gly residues" evidence="1">
    <location>
        <begin position="556"/>
        <end position="571"/>
    </location>
</feature>
<feature type="region of interest" description="Disordered" evidence="1">
    <location>
        <begin position="1004"/>
        <end position="1029"/>
    </location>
</feature>